<comment type="caution">
    <text evidence="12">The sequence shown here is derived from an EMBL/GenBank/DDBJ whole genome shotgun (WGS) entry which is preliminary data.</text>
</comment>
<evidence type="ECO:0000256" key="7">
    <source>
        <dbReference type="ARBA" id="ARBA00023004"/>
    </source>
</evidence>
<dbReference type="InterPro" id="IPR016454">
    <property type="entry name" value="Cysteine_dSase"/>
</dbReference>
<dbReference type="InterPro" id="IPR015422">
    <property type="entry name" value="PyrdxlP-dep_Trfase_small"/>
</dbReference>
<comment type="similarity">
    <text evidence="2">Belongs to the class-V pyridoxal-phosphate-dependent aminotransferase family. NifS/IscS subfamily.</text>
</comment>
<dbReference type="Proteomes" id="UP000237797">
    <property type="component" value="Unassembled WGS sequence"/>
</dbReference>
<keyword evidence="6" id="KW-0663">Pyridoxal phosphate</keyword>
<evidence type="ECO:0000313" key="13">
    <source>
        <dbReference type="Proteomes" id="UP000237797"/>
    </source>
</evidence>
<keyword evidence="4" id="KW-0808">Transferase</keyword>
<dbReference type="InterPro" id="IPR015421">
    <property type="entry name" value="PyrdxlP-dep_Trfase_major"/>
</dbReference>
<dbReference type="OrthoDB" id="9808002at2"/>
<dbReference type="PANTHER" id="PTHR11601:SF34">
    <property type="entry name" value="CYSTEINE DESULFURASE"/>
    <property type="match status" value="1"/>
</dbReference>
<dbReference type="AlphaFoldDB" id="A0A2T0LEI6"/>
<dbReference type="InterPro" id="IPR020578">
    <property type="entry name" value="Aminotrans_V_PyrdxlP_BS"/>
</dbReference>
<dbReference type="FunFam" id="3.40.640.10:FF:000084">
    <property type="entry name" value="IscS-like cysteine desulfurase"/>
    <property type="match status" value="1"/>
</dbReference>
<dbReference type="Gene3D" id="3.40.640.10">
    <property type="entry name" value="Type I PLP-dependent aspartate aminotransferase-like (Major domain)"/>
    <property type="match status" value="1"/>
</dbReference>
<keyword evidence="13" id="KW-1185">Reference proteome</keyword>
<dbReference type="PIRSF" id="PIRSF005572">
    <property type="entry name" value="NifS"/>
    <property type="match status" value="1"/>
</dbReference>
<sequence>MAIYLDHAATTPVHPEVRQAMLPYLDDYFGNPSSMHRFGRAVRQAVDEARDKLAGVLGAEPGEIVFTSGGTEADNFALIGAALSGKKRGKDHLITSAVEHHAVLDTCRHLERLGFRVTYLPVDETGEVRLDALREAIDDRTALVSVMYGNNEVGTLQPVEAIGELARENGALFHTDAVQAFGYEPLNVRELPVDLLSVSSHKINGPKGVGALYVAKGVSLTPHMYGGSQEMRRRAGTENVPGIVGFGKAAEIAGASRAEHLEQARRCREAMIRAWEREGIDFVVNGHPHRHLPHILNVSFPGAETETLLMNLDLEGIACSSGSACTSGTLEVSHVLKAMNLPEAVLRSAIRFSFGRGNTVEEVTRAAETAARIVRRLTGKKAG</sequence>
<gene>
    <name evidence="12" type="ORF">CLV97_11215</name>
</gene>
<evidence type="ECO:0000256" key="5">
    <source>
        <dbReference type="ARBA" id="ARBA00022723"/>
    </source>
</evidence>
<dbReference type="EMBL" id="PVNE01000012">
    <property type="protein sequence ID" value="PRX40538.1"/>
    <property type="molecule type" value="Genomic_DNA"/>
</dbReference>
<dbReference type="InterPro" id="IPR015424">
    <property type="entry name" value="PyrdxlP-dep_Trfase"/>
</dbReference>
<protein>
    <recommendedName>
        <fullName evidence="3">cysteine desulfurase</fullName>
        <ecNumber evidence="3">2.8.1.7</ecNumber>
    </recommendedName>
</protein>
<evidence type="ECO:0000256" key="9">
    <source>
        <dbReference type="ARBA" id="ARBA00050776"/>
    </source>
</evidence>
<dbReference type="PROSITE" id="PS00595">
    <property type="entry name" value="AA_TRANSFER_CLASS_5"/>
    <property type="match status" value="1"/>
</dbReference>
<dbReference type="GO" id="GO:0051536">
    <property type="term" value="F:iron-sulfur cluster binding"/>
    <property type="evidence" value="ECO:0007669"/>
    <property type="project" value="UniProtKB-KW"/>
</dbReference>
<dbReference type="EC" id="2.8.1.7" evidence="3"/>
<dbReference type="Gene3D" id="1.10.260.50">
    <property type="match status" value="1"/>
</dbReference>
<reference evidence="12 13" key="1">
    <citation type="submission" date="2018-03" db="EMBL/GenBank/DDBJ databases">
        <title>Genomic Encyclopedia of Archaeal and Bacterial Type Strains, Phase II (KMG-II): from individual species to whole genera.</title>
        <authorList>
            <person name="Goeker M."/>
        </authorList>
    </citation>
    <scope>NUCLEOTIDE SEQUENCE [LARGE SCALE GENOMIC DNA]</scope>
    <source>
        <strain evidence="12 13">DSM 44946</strain>
    </source>
</reference>
<evidence type="ECO:0000256" key="2">
    <source>
        <dbReference type="ARBA" id="ARBA00006490"/>
    </source>
</evidence>
<feature type="domain" description="Aminotransferase class V" evidence="11">
    <location>
        <begin position="3"/>
        <end position="365"/>
    </location>
</feature>
<name>A0A2T0LEI6_9BACL</name>
<dbReference type="GO" id="GO:0046872">
    <property type="term" value="F:metal ion binding"/>
    <property type="evidence" value="ECO:0007669"/>
    <property type="project" value="UniProtKB-KW"/>
</dbReference>
<dbReference type="PANTHER" id="PTHR11601">
    <property type="entry name" value="CYSTEINE DESULFURYLASE FAMILY MEMBER"/>
    <property type="match status" value="1"/>
</dbReference>
<comment type="cofactor">
    <cofactor evidence="1 10">
        <name>pyridoxal 5'-phosphate</name>
        <dbReference type="ChEBI" id="CHEBI:597326"/>
    </cofactor>
</comment>
<keyword evidence="5" id="KW-0479">Metal-binding</keyword>
<accession>A0A2T0LEI6</accession>
<evidence type="ECO:0000256" key="4">
    <source>
        <dbReference type="ARBA" id="ARBA00022679"/>
    </source>
</evidence>
<dbReference type="Pfam" id="PF00266">
    <property type="entry name" value="Aminotran_5"/>
    <property type="match status" value="1"/>
</dbReference>
<keyword evidence="7" id="KW-0408">Iron</keyword>
<dbReference type="GO" id="GO:0031071">
    <property type="term" value="F:cysteine desulfurase activity"/>
    <property type="evidence" value="ECO:0007669"/>
    <property type="project" value="UniProtKB-EC"/>
</dbReference>
<dbReference type="RefSeq" id="WP_106345153.1">
    <property type="nucleotide sequence ID" value="NZ_PVNE01000012.1"/>
</dbReference>
<dbReference type="InterPro" id="IPR000192">
    <property type="entry name" value="Aminotrans_V_dom"/>
</dbReference>
<evidence type="ECO:0000256" key="1">
    <source>
        <dbReference type="ARBA" id="ARBA00001933"/>
    </source>
</evidence>
<dbReference type="Gene3D" id="3.90.1150.10">
    <property type="entry name" value="Aspartate Aminotransferase, domain 1"/>
    <property type="match status" value="1"/>
</dbReference>
<comment type="catalytic activity">
    <reaction evidence="9">
        <text>(sulfur carrier)-H + L-cysteine = (sulfur carrier)-SH + L-alanine</text>
        <dbReference type="Rhea" id="RHEA:43892"/>
        <dbReference type="Rhea" id="RHEA-COMP:14737"/>
        <dbReference type="Rhea" id="RHEA-COMP:14739"/>
        <dbReference type="ChEBI" id="CHEBI:29917"/>
        <dbReference type="ChEBI" id="CHEBI:35235"/>
        <dbReference type="ChEBI" id="CHEBI:57972"/>
        <dbReference type="ChEBI" id="CHEBI:64428"/>
        <dbReference type="EC" id="2.8.1.7"/>
    </reaction>
</comment>
<evidence type="ECO:0000256" key="8">
    <source>
        <dbReference type="ARBA" id="ARBA00023014"/>
    </source>
</evidence>
<evidence type="ECO:0000259" key="11">
    <source>
        <dbReference type="Pfam" id="PF00266"/>
    </source>
</evidence>
<evidence type="ECO:0000256" key="10">
    <source>
        <dbReference type="RuleBase" id="RU004504"/>
    </source>
</evidence>
<evidence type="ECO:0000313" key="12">
    <source>
        <dbReference type="EMBL" id="PRX40538.1"/>
    </source>
</evidence>
<evidence type="ECO:0000256" key="6">
    <source>
        <dbReference type="ARBA" id="ARBA00022898"/>
    </source>
</evidence>
<proteinExistence type="inferred from homology"/>
<keyword evidence="8" id="KW-0411">Iron-sulfur</keyword>
<organism evidence="12 13">
    <name type="scientific">Planifilum fimeticola</name>
    <dbReference type="NCBI Taxonomy" id="201975"/>
    <lineage>
        <taxon>Bacteria</taxon>
        <taxon>Bacillati</taxon>
        <taxon>Bacillota</taxon>
        <taxon>Bacilli</taxon>
        <taxon>Bacillales</taxon>
        <taxon>Thermoactinomycetaceae</taxon>
        <taxon>Planifilum</taxon>
    </lineage>
</organism>
<dbReference type="SUPFAM" id="SSF53383">
    <property type="entry name" value="PLP-dependent transferases"/>
    <property type="match status" value="1"/>
</dbReference>
<evidence type="ECO:0000256" key="3">
    <source>
        <dbReference type="ARBA" id="ARBA00012239"/>
    </source>
</evidence>
<dbReference type="NCBIfam" id="NF002806">
    <property type="entry name" value="PRK02948.1"/>
    <property type="match status" value="1"/>
</dbReference>